<keyword evidence="4" id="KW-1185">Reference proteome</keyword>
<feature type="compositionally biased region" description="Polar residues" evidence="1">
    <location>
        <begin position="121"/>
        <end position="132"/>
    </location>
</feature>
<feature type="compositionally biased region" description="Polar residues" evidence="1">
    <location>
        <begin position="159"/>
        <end position="176"/>
    </location>
</feature>
<dbReference type="SUPFAM" id="SSF47459">
    <property type="entry name" value="HLH, helix-loop-helix DNA-binding domain"/>
    <property type="match status" value="1"/>
</dbReference>
<organism evidence="3 4">
    <name type="scientific">Aspergillus fumigatiaffinis</name>
    <dbReference type="NCBI Taxonomy" id="340414"/>
    <lineage>
        <taxon>Eukaryota</taxon>
        <taxon>Fungi</taxon>
        <taxon>Dikarya</taxon>
        <taxon>Ascomycota</taxon>
        <taxon>Pezizomycotina</taxon>
        <taxon>Eurotiomycetes</taxon>
        <taxon>Eurotiomycetidae</taxon>
        <taxon>Eurotiales</taxon>
        <taxon>Aspergillaceae</taxon>
        <taxon>Aspergillus</taxon>
        <taxon>Aspergillus subgen. Fumigati</taxon>
    </lineage>
</organism>
<feature type="compositionally biased region" description="Low complexity" evidence="1">
    <location>
        <begin position="183"/>
        <end position="199"/>
    </location>
</feature>
<reference evidence="3" key="1">
    <citation type="journal article" date="2020" name="bioRxiv">
        <title>Genomic and phenotypic heterogeneity of clinical isolates of the human pathogens Aspergillus fumigatus, Aspergillus lentulus and Aspergillus fumigatiaffinis.</title>
        <authorList>
            <person name="dos Santos R.A.C."/>
            <person name="Steenwyk J.L."/>
            <person name="Rivero-Menendez O."/>
            <person name="Mead M.E."/>
            <person name="Silva L.P."/>
            <person name="Bastos R.W."/>
            <person name="Alastruey-Izquierdo A."/>
            <person name="Goldman G.H."/>
            <person name="Rokas A."/>
        </authorList>
    </citation>
    <scope>NUCLEOTIDE SEQUENCE</scope>
    <source>
        <strain evidence="3">CNM-CM6805</strain>
    </source>
</reference>
<comment type="caution">
    <text evidence="3">The sequence shown here is derived from an EMBL/GenBank/DDBJ whole genome shotgun (WGS) entry which is preliminary data.</text>
</comment>
<dbReference type="EMBL" id="JAAAPX010000055">
    <property type="protein sequence ID" value="KAF4235911.1"/>
    <property type="molecule type" value="Genomic_DNA"/>
</dbReference>
<accession>A0A8H4M954</accession>
<dbReference type="AlphaFoldDB" id="A0A8H4M954"/>
<evidence type="ECO:0000313" key="3">
    <source>
        <dbReference type="EMBL" id="KAF4235911.1"/>
    </source>
</evidence>
<feature type="domain" description="BHLH" evidence="2">
    <location>
        <begin position="211"/>
        <end position="271"/>
    </location>
</feature>
<dbReference type="Proteomes" id="UP000653565">
    <property type="component" value="Unassembled WGS sequence"/>
</dbReference>
<reference evidence="3" key="2">
    <citation type="submission" date="2020-04" db="EMBL/GenBank/DDBJ databases">
        <authorList>
            <person name="Santos R.A.C."/>
            <person name="Steenwyk J.L."/>
            <person name="Rivero-Menendez O."/>
            <person name="Mead M.E."/>
            <person name="Silva L.P."/>
            <person name="Bastos R.W."/>
            <person name="Alastruey-Izquierdo A."/>
            <person name="Goldman G.H."/>
            <person name="Rokas A."/>
        </authorList>
    </citation>
    <scope>NUCLEOTIDE SEQUENCE</scope>
    <source>
        <strain evidence="3">CNM-CM6805</strain>
    </source>
</reference>
<dbReference type="GO" id="GO:0046983">
    <property type="term" value="F:protein dimerization activity"/>
    <property type="evidence" value="ECO:0007669"/>
    <property type="project" value="InterPro"/>
</dbReference>
<evidence type="ECO:0000256" key="1">
    <source>
        <dbReference type="SAM" id="MobiDB-lite"/>
    </source>
</evidence>
<sequence>MNYYSKASASIAWPFQSSSNICFQQSSGMATYPDILPGPQDDNNTIDTFQLRSMLPETIPQDSAGNMVLDPEDIFPDEMSGPPENVKFPTYISAFREPAVSSALPPSEVKSKTQLWPPASRAQQSDPASSDNSTSETTAPSSSTDSMSRIANTKHRPHNQTPQRSSPRTVSQQDLSLITDVLSPSPSSTPTTKKSGTSSADPQTIKGRKAAKRASHNIIEKRYRTNMNAKFTTLEKVITSCRNKQRVTNNRPCSMKKCEILTSAIKCIQNLEDRNAALSEDVAFLREQHHLLGAI</sequence>
<name>A0A8H4M954_9EURO</name>
<dbReference type="InterPro" id="IPR036638">
    <property type="entry name" value="HLH_DNA-bd_sf"/>
</dbReference>
<dbReference type="PROSITE" id="PS50888">
    <property type="entry name" value="BHLH"/>
    <property type="match status" value="1"/>
</dbReference>
<evidence type="ECO:0000259" key="2">
    <source>
        <dbReference type="PROSITE" id="PS50888"/>
    </source>
</evidence>
<dbReference type="InterPro" id="IPR011598">
    <property type="entry name" value="bHLH_dom"/>
</dbReference>
<protein>
    <recommendedName>
        <fullName evidence="2">BHLH domain-containing protein</fullName>
    </recommendedName>
</protein>
<dbReference type="OrthoDB" id="2133190at2759"/>
<dbReference type="Pfam" id="PF00010">
    <property type="entry name" value="HLH"/>
    <property type="match status" value="1"/>
</dbReference>
<dbReference type="SMART" id="SM00353">
    <property type="entry name" value="HLH"/>
    <property type="match status" value="1"/>
</dbReference>
<dbReference type="PANTHER" id="PTHR47336">
    <property type="entry name" value="TRANSCRIPTION FACTOR HMS1-RELATED"/>
    <property type="match status" value="1"/>
</dbReference>
<dbReference type="PANTHER" id="PTHR47336:SF4">
    <property type="entry name" value="BHLH TRANSCRIPTION FACTOR (EUROFUNG)"/>
    <property type="match status" value="1"/>
</dbReference>
<feature type="compositionally biased region" description="Low complexity" evidence="1">
    <location>
        <begin position="133"/>
        <end position="146"/>
    </location>
</feature>
<feature type="region of interest" description="Disordered" evidence="1">
    <location>
        <begin position="100"/>
        <end position="213"/>
    </location>
</feature>
<evidence type="ECO:0000313" key="4">
    <source>
        <dbReference type="Proteomes" id="UP000653565"/>
    </source>
</evidence>
<dbReference type="InterPro" id="IPR052099">
    <property type="entry name" value="Regulatory_TF_Diverse"/>
</dbReference>
<gene>
    <name evidence="3" type="ORF">CNMCM6805_007699</name>
</gene>
<dbReference type="Gene3D" id="4.10.280.10">
    <property type="entry name" value="Helix-loop-helix DNA-binding domain"/>
    <property type="match status" value="1"/>
</dbReference>
<proteinExistence type="predicted"/>